<comment type="subcellular location">
    <subcellularLocation>
        <location evidence="1">Membrane</location>
        <topology evidence="1">Multi-pass membrane protein</topology>
    </subcellularLocation>
</comment>
<dbReference type="AlphaFoldDB" id="A0AAV7ZK98"/>
<dbReference type="Pfam" id="PF03381">
    <property type="entry name" value="CDC50"/>
    <property type="match status" value="1"/>
</dbReference>
<dbReference type="Proteomes" id="UP001146793">
    <property type="component" value="Unassembled WGS sequence"/>
</dbReference>
<feature type="transmembrane region" description="Helical" evidence="7">
    <location>
        <begin position="21"/>
        <end position="46"/>
    </location>
</feature>
<name>A0AAV7ZK98_9EUKA</name>
<dbReference type="PANTHER" id="PTHR10926:SF0">
    <property type="entry name" value="CDC50, ISOFORM A"/>
    <property type="match status" value="1"/>
</dbReference>
<reference evidence="8" key="1">
    <citation type="submission" date="2022-08" db="EMBL/GenBank/DDBJ databases">
        <title>Novel sulphate-reducing endosymbionts in the free-living metamonad Anaeramoeba.</title>
        <authorList>
            <person name="Jerlstrom-Hultqvist J."/>
            <person name="Cepicka I."/>
            <person name="Gallot-Lavallee L."/>
            <person name="Salas-Leiva D."/>
            <person name="Curtis B.A."/>
            <person name="Zahonova K."/>
            <person name="Pipaliya S."/>
            <person name="Dacks J."/>
            <person name="Roger A.J."/>
        </authorList>
    </citation>
    <scope>NUCLEOTIDE SEQUENCE</scope>
    <source>
        <strain evidence="8">Busselton2</strain>
    </source>
</reference>
<evidence type="ECO:0000313" key="8">
    <source>
        <dbReference type="EMBL" id="KAJ3442409.1"/>
    </source>
</evidence>
<dbReference type="PANTHER" id="PTHR10926">
    <property type="entry name" value="CELL CYCLE CONTROL PROTEIN 50"/>
    <property type="match status" value="1"/>
</dbReference>
<evidence type="ECO:0000313" key="9">
    <source>
        <dbReference type="Proteomes" id="UP001146793"/>
    </source>
</evidence>
<accession>A0AAV7ZK98</accession>
<evidence type="ECO:0000256" key="5">
    <source>
        <dbReference type="ARBA" id="ARBA00023136"/>
    </source>
</evidence>
<protein>
    <submittedName>
        <fullName evidence="8">Cell cycle control protein</fullName>
    </submittedName>
</protein>
<evidence type="ECO:0000256" key="4">
    <source>
        <dbReference type="ARBA" id="ARBA00022989"/>
    </source>
</evidence>
<gene>
    <name evidence="8" type="ORF">M0812_12144</name>
</gene>
<evidence type="ECO:0000256" key="3">
    <source>
        <dbReference type="ARBA" id="ARBA00022692"/>
    </source>
</evidence>
<dbReference type="PIRSF" id="PIRSF015840">
    <property type="entry name" value="DUF284_TM_euk"/>
    <property type="match status" value="1"/>
</dbReference>
<sequence length="305" mass="35217">MKIPPNKKFHQQKMGGKNPLLTPKCVIPFCYLFSAIFLVLAITLFVSISKVDEITQRYDKDCTTKCNITIEPTKDMLAPVYFYYQLTNYHQNHRKYIKSRSDKQLRGETLSYADSSVCDPIRSYDDKESTKEVYEPCGLVAWSKFNDTFSIMEESTQKSVGFTEKGIAWESDLDEKFKNPDPLPDPDSPTTIQSNYQDEHFIVWMRVAPLPTFRKLYAILKTGKLEKNKKYTIQIENNYPVHQFEGTKSISFSTSTWIGGKNSAIGWCYLVIGLLLLTLSISFTLKHLLWGRELGNSKYLSWNKN</sequence>
<keyword evidence="4 7" id="KW-1133">Transmembrane helix</keyword>
<dbReference type="GO" id="GO:0005783">
    <property type="term" value="C:endoplasmic reticulum"/>
    <property type="evidence" value="ECO:0007669"/>
    <property type="project" value="TreeGrafter"/>
</dbReference>
<feature type="transmembrane region" description="Helical" evidence="7">
    <location>
        <begin position="264"/>
        <end position="285"/>
    </location>
</feature>
<evidence type="ECO:0000256" key="2">
    <source>
        <dbReference type="ARBA" id="ARBA00009457"/>
    </source>
</evidence>
<proteinExistence type="inferred from homology"/>
<evidence type="ECO:0000256" key="1">
    <source>
        <dbReference type="ARBA" id="ARBA00004141"/>
    </source>
</evidence>
<comment type="similarity">
    <text evidence="2 6">Belongs to the CDC50/LEM3 family.</text>
</comment>
<dbReference type="GO" id="GO:0005794">
    <property type="term" value="C:Golgi apparatus"/>
    <property type="evidence" value="ECO:0007669"/>
    <property type="project" value="TreeGrafter"/>
</dbReference>
<evidence type="ECO:0000256" key="7">
    <source>
        <dbReference type="SAM" id="Phobius"/>
    </source>
</evidence>
<dbReference type="GO" id="GO:0005886">
    <property type="term" value="C:plasma membrane"/>
    <property type="evidence" value="ECO:0007669"/>
    <property type="project" value="TreeGrafter"/>
</dbReference>
<organism evidence="8 9">
    <name type="scientific">Anaeramoeba flamelloides</name>
    <dbReference type="NCBI Taxonomy" id="1746091"/>
    <lineage>
        <taxon>Eukaryota</taxon>
        <taxon>Metamonada</taxon>
        <taxon>Anaeramoebidae</taxon>
        <taxon>Anaeramoeba</taxon>
    </lineage>
</organism>
<keyword evidence="3 7" id="KW-0812">Transmembrane</keyword>
<comment type="caution">
    <text evidence="8">The sequence shown here is derived from an EMBL/GenBank/DDBJ whole genome shotgun (WGS) entry which is preliminary data.</text>
</comment>
<keyword evidence="5 6" id="KW-0472">Membrane</keyword>
<dbReference type="InterPro" id="IPR005045">
    <property type="entry name" value="CDC50/LEM3_fam"/>
</dbReference>
<evidence type="ECO:0000256" key="6">
    <source>
        <dbReference type="PIRNR" id="PIRNR015840"/>
    </source>
</evidence>
<dbReference type="EMBL" id="JANTQA010000026">
    <property type="protein sequence ID" value="KAJ3442409.1"/>
    <property type="molecule type" value="Genomic_DNA"/>
</dbReference>